<keyword evidence="2" id="KW-1185">Reference proteome</keyword>
<accession>A0ABW0H745</accession>
<dbReference type="RefSeq" id="WP_377007951.1">
    <property type="nucleotide sequence ID" value="NZ_JBHSLV010000019.1"/>
</dbReference>
<evidence type="ECO:0000313" key="1">
    <source>
        <dbReference type="EMBL" id="MFC5393040.1"/>
    </source>
</evidence>
<gene>
    <name evidence="1" type="ORF">ACFPPC_10390</name>
</gene>
<organism evidence="1 2">
    <name type="scientific">Bosea vestrisii</name>
    <dbReference type="NCBI Taxonomy" id="151416"/>
    <lineage>
        <taxon>Bacteria</taxon>
        <taxon>Pseudomonadati</taxon>
        <taxon>Pseudomonadota</taxon>
        <taxon>Alphaproteobacteria</taxon>
        <taxon>Hyphomicrobiales</taxon>
        <taxon>Boseaceae</taxon>
        <taxon>Bosea</taxon>
    </lineage>
</organism>
<sequence length="73" mass="8433">MARSAAQLPVLVPLFQWRDVAALAELERERQALKARIDTLPRCSHRRIVLAARLQDLTHRHLAMLVELRRTSP</sequence>
<evidence type="ECO:0000313" key="2">
    <source>
        <dbReference type="Proteomes" id="UP001596104"/>
    </source>
</evidence>
<dbReference type="Proteomes" id="UP001596104">
    <property type="component" value="Unassembled WGS sequence"/>
</dbReference>
<protein>
    <submittedName>
        <fullName evidence="1">Uncharacterized protein</fullName>
    </submittedName>
</protein>
<comment type="caution">
    <text evidence="1">The sequence shown here is derived from an EMBL/GenBank/DDBJ whole genome shotgun (WGS) entry which is preliminary data.</text>
</comment>
<proteinExistence type="predicted"/>
<dbReference type="EMBL" id="JBHSLV010000019">
    <property type="protein sequence ID" value="MFC5393040.1"/>
    <property type="molecule type" value="Genomic_DNA"/>
</dbReference>
<reference evidence="2" key="1">
    <citation type="journal article" date="2019" name="Int. J. Syst. Evol. Microbiol.">
        <title>The Global Catalogue of Microorganisms (GCM) 10K type strain sequencing project: providing services to taxonomists for standard genome sequencing and annotation.</title>
        <authorList>
            <consortium name="The Broad Institute Genomics Platform"/>
            <consortium name="The Broad Institute Genome Sequencing Center for Infectious Disease"/>
            <person name="Wu L."/>
            <person name="Ma J."/>
        </authorList>
    </citation>
    <scope>NUCLEOTIDE SEQUENCE [LARGE SCALE GENOMIC DNA]</scope>
    <source>
        <strain evidence="2">CGMCC 1.16326</strain>
    </source>
</reference>
<name>A0ABW0H745_9HYPH</name>